<feature type="region of interest" description="Disordered" evidence="1">
    <location>
        <begin position="201"/>
        <end position="231"/>
    </location>
</feature>
<feature type="region of interest" description="Disordered" evidence="1">
    <location>
        <begin position="1"/>
        <end position="74"/>
    </location>
</feature>
<feature type="compositionally biased region" description="Low complexity" evidence="1">
    <location>
        <begin position="201"/>
        <end position="215"/>
    </location>
</feature>
<keyword evidence="3" id="KW-1185">Reference proteome</keyword>
<dbReference type="KEGG" id="clup:CLUP02_07140"/>
<evidence type="ECO:0000313" key="2">
    <source>
        <dbReference type="EMBL" id="UQC81654.1"/>
    </source>
</evidence>
<name>A0A9Q8WFP5_9PEZI</name>
<evidence type="ECO:0000256" key="1">
    <source>
        <dbReference type="SAM" id="MobiDB-lite"/>
    </source>
</evidence>
<sequence length="255" mass="28384">MDQVPYESGRKEDSRVEERTRNRHTSNEAVETPHRYAKKKEKKQKKKEAREGKARSQPRTSIKSTAGAPDVTTTTPLLSPVPSFCLTYHQRSQAGRICIVTFQFHVYNSPFYDMDIPSSLVHPIPPVSPHILRMRSIAGIQPHGHDLIVPLPETEAEAKTFTLLFTNVTARAAVSVVHSHSACSITNSSSQQIMRAFLLAPPKSSSPNPAKVSPPLSKKTTIRTWDSTSNDTHRGSRLALQYRIVLSTYIAAAVY</sequence>
<proteinExistence type="predicted"/>
<accession>A0A9Q8WFP5</accession>
<dbReference type="EMBL" id="CP019476">
    <property type="protein sequence ID" value="UQC81654.1"/>
    <property type="molecule type" value="Genomic_DNA"/>
</dbReference>
<feature type="compositionally biased region" description="Basic and acidic residues" evidence="1">
    <location>
        <begin position="8"/>
        <end position="20"/>
    </location>
</feature>
<organism evidence="2 3">
    <name type="scientific">Colletotrichum lupini</name>
    <dbReference type="NCBI Taxonomy" id="145971"/>
    <lineage>
        <taxon>Eukaryota</taxon>
        <taxon>Fungi</taxon>
        <taxon>Dikarya</taxon>
        <taxon>Ascomycota</taxon>
        <taxon>Pezizomycotina</taxon>
        <taxon>Sordariomycetes</taxon>
        <taxon>Hypocreomycetidae</taxon>
        <taxon>Glomerellales</taxon>
        <taxon>Glomerellaceae</taxon>
        <taxon>Colletotrichum</taxon>
        <taxon>Colletotrichum acutatum species complex</taxon>
    </lineage>
</organism>
<reference evidence="2" key="1">
    <citation type="journal article" date="2021" name="Mol. Plant Microbe Interact.">
        <title>Complete Genome Sequence of the Plant-Pathogenic Fungus Colletotrichum lupini.</title>
        <authorList>
            <person name="Baroncelli R."/>
            <person name="Pensec F."/>
            <person name="Da Lio D."/>
            <person name="Boufleur T."/>
            <person name="Vicente I."/>
            <person name="Sarrocco S."/>
            <person name="Picot A."/>
            <person name="Baraldi E."/>
            <person name="Sukno S."/>
            <person name="Thon M."/>
            <person name="Le Floch G."/>
        </authorList>
    </citation>
    <scope>NUCLEOTIDE SEQUENCE</scope>
    <source>
        <strain evidence="2">IMI 504893</strain>
    </source>
</reference>
<feature type="compositionally biased region" description="Polar residues" evidence="1">
    <location>
        <begin position="218"/>
        <end position="230"/>
    </location>
</feature>
<dbReference type="RefSeq" id="XP_049143279.1">
    <property type="nucleotide sequence ID" value="XM_049286136.1"/>
</dbReference>
<protein>
    <submittedName>
        <fullName evidence="2">Uncharacterized protein</fullName>
    </submittedName>
</protein>
<feature type="compositionally biased region" description="Basic residues" evidence="1">
    <location>
        <begin position="35"/>
        <end position="47"/>
    </location>
</feature>
<dbReference type="GeneID" id="73341146"/>
<dbReference type="Proteomes" id="UP000830671">
    <property type="component" value="Chromosome 4"/>
</dbReference>
<dbReference type="AlphaFoldDB" id="A0A9Q8WFP5"/>
<gene>
    <name evidence="2" type="ORF">CLUP02_07140</name>
</gene>
<evidence type="ECO:0000313" key="3">
    <source>
        <dbReference type="Proteomes" id="UP000830671"/>
    </source>
</evidence>